<sequence>GGLFFQNGSLFVTDICLLILAAIFLNWSVRLPWEWYHSAQQIRTVEPPLEPTDTILEDVEEEPLDEDGVPLPEAPPLNGSPSEANNRKRDTAMAGAEQLQQATTELRMHEVLALASCFVGPALGTYLLHAIRSQLSRPSEGLVSDFNLSIFFLAAELRPVAHLIKMMRARTLYLQRVIAQNSKAVEPTDTEQVQDLSKRIGEMEARVADIVSGGTQTQSNKVPQAAEIAKDVNKAVQPQLDALNRAVRRYEKRYTTQTMLTEARLQDLEARLKDALSLAATAARSSQKPGVVAIMLQWMSQVFMLPFQIFNAIVMLPVQAVTDGLAFFKSLFTSPKNPKGKTMRGKSERSDHYTTAPRVQSRSRPRN</sequence>
<evidence type="ECO:0000313" key="1">
    <source>
        <dbReference type="EMBL" id="KAK3062688.1"/>
    </source>
</evidence>
<reference evidence="1" key="1">
    <citation type="submission" date="2024-09" db="EMBL/GenBank/DDBJ databases">
        <title>Black Yeasts Isolated from many extreme environments.</title>
        <authorList>
            <person name="Coleine C."/>
            <person name="Stajich J.E."/>
            <person name="Selbmann L."/>
        </authorList>
    </citation>
    <scope>NUCLEOTIDE SEQUENCE</scope>
    <source>
        <strain evidence="1">CCFEE 5737</strain>
    </source>
</reference>
<proteinExistence type="predicted"/>
<keyword evidence="2" id="KW-1185">Reference proteome</keyword>
<comment type="caution">
    <text evidence="1">The sequence shown here is derived from an EMBL/GenBank/DDBJ whole genome shotgun (WGS) entry which is preliminary data.</text>
</comment>
<evidence type="ECO:0000313" key="2">
    <source>
        <dbReference type="Proteomes" id="UP001186974"/>
    </source>
</evidence>
<accession>A0ACC3D776</accession>
<dbReference type="Proteomes" id="UP001186974">
    <property type="component" value="Unassembled WGS sequence"/>
</dbReference>
<dbReference type="EMBL" id="JAWDJW010007171">
    <property type="protein sequence ID" value="KAK3062688.1"/>
    <property type="molecule type" value="Genomic_DNA"/>
</dbReference>
<gene>
    <name evidence="1" type="ORF">LTS18_003552</name>
</gene>
<feature type="non-terminal residue" evidence="1">
    <location>
        <position position="1"/>
    </location>
</feature>
<protein>
    <submittedName>
        <fullName evidence="1">Uncharacterized protein</fullName>
    </submittedName>
</protein>
<name>A0ACC3D776_9PEZI</name>
<organism evidence="1 2">
    <name type="scientific">Coniosporium uncinatum</name>
    <dbReference type="NCBI Taxonomy" id="93489"/>
    <lineage>
        <taxon>Eukaryota</taxon>
        <taxon>Fungi</taxon>
        <taxon>Dikarya</taxon>
        <taxon>Ascomycota</taxon>
        <taxon>Pezizomycotina</taxon>
        <taxon>Dothideomycetes</taxon>
        <taxon>Dothideomycetes incertae sedis</taxon>
        <taxon>Coniosporium</taxon>
    </lineage>
</organism>